<name>J9GH69_9ZZZZ</name>
<gene>
    <name evidence="1" type="ORF">EVA_13139</name>
</gene>
<comment type="caution">
    <text evidence="1">The sequence shown here is derived from an EMBL/GenBank/DDBJ whole genome shotgun (WGS) entry which is preliminary data.</text>
</comment>
<sequence>MAAVSAIIVTPTIIKRGAVTCSVITLNSGDKNKDIKNSKPVTTFARPVLAPASIPVIVSAKVVAGLVPNRLAPKTEMLSAM</sequence>
<reference evidence="1" key="1">
    <citation type="journal article" date="2012" name="PLoS ONE">
        <title>Gene sets for utilization of primary and secondary nutrition supplies in the distal gut of endangered iberian lynx.</title>
        <authorList>
            <person name="Alcaide M."/>
            <person name="Messina E."/>
            <person name="Richter M."/>
            <person name="Bargiela R."/>
            <person name="Peplies J."/>
            <person name="Huws S.A."/>
            <person name="Newbold C.J."/>
            <person name="Golyshin P.N."/>
            <person name="Simon M.A."/>
            <person name="Lopez G."/>
            <person name="Yakimov M.M."/>
            <person name="Ferrer M."/>
        </authorList>
    </citation>
    <scope>NUCLEOTIDE SEQUENCE</scope>
</reference>
<accession>J9GH69</accession>
<organism evidence="1">
    <name type="scientific">gut metagenome</name>
    <dbReference type="NCBI Taxonomy" id="749906"/>
    <lineage>
        <taxon>unclassified sequences</taxon>
        <taxon>metagenomes</taxon>
        <taxon>organismal metagenomes</taxon>
    </lineage>
</organism>
<evidence type="ECO:0000313" key="1">
    <source>
        <dbReference type="EMBL" id="EJW98754.1"/>
    </source>
</evidence>
<dbReference type="EMBL" id="AMCI01004117">
    <property type="protein sequence ID" value="EJW98754.1"/>
    <property type="molecule type" value="Genomic_DNA"/>
</dbReference>
<protein>
    <submittedName>
        <fullName evidence="1">Uncharacterized protein</fullName>
    </submittedName>
</protein>
<dbReference type="AlphaFoldDB" id="J9GH69"/>
<proteinExistence type="predicted"/>